<dbReference type="Proteomes" id="UP000030641">
    <property type="component" value="Unassembled WGS sequence"/>
</dbReference>
<accession>A0A074Z4W7</accession>
<feature type="transmembrane region" description="Helical" evidence="2">
    <location>
        <begin position="389"/>
        <end position="406"/>
    </location>
</feature>
<dbReference type="RefSeq" id="XP_013342682.1">
    <property type="nucleotide sequence ID" value="XM_013487228.1"/>
</dbReference>
<sequence length="665" mass="75801">MMIETTNGSPPQRANSTRERVKSLGRETKAKTKNLLHLNKHTLTPEEEATEHLDGHDDDPYKDIRRDPAFDPSQLVSQKPSLSSRIAGGFTNGVKIIVHPKDAAKQIAASKAAIRDRPYLSEEADKEFLDAHESLSRARTSASRTNTSGDHEAVDDQIERVQRIEALRQSRKVAWTSSRHFRRAIVFPKRDFPTPAKDDFTHVDNKTGERRVRYLDWLNARQLNAMQSFATNRMGQVDFTGQPPFDRETTSRFVERILIASSPWQTFFLSLRSLYLWENPARTKKWLAIWLFVWYMDYCVTFILAYCAVTVLQNRFQRKQVEEMREAYKATLQKGSSAYKFSALLQEHGSDWIDPVLESAGPKIQLQLSDIADTLESLNNFYDWRDPKLTWATLFWFLTAILLGMFTPSEYSIKICSMCCIVMFFGSRYVAHNHPEYRHVVNSFNYIFWGIPNDADWSMMYLREKAQETRAQLIENKVQEKWDKDLSHPPKPVAAGSPHIPEATKTTSIGLDGYMSDSDDDDDAASFHTTDSSTSILGSLDILSFSCTTSSTPGRLIIFSDGLRFQAKSPLSSTPKEIWRRLWSELVELEKIDPKTVGIKSDGLHLAFTDGMTVNLEHVKQRDKAFNCIIGFSGLRFQIVAPGARTGVDHETFGRDGEEFGFKNG</sequence>
<dbReference type="OMA" id="WDIPTHA"/>
<dbReference type="HOGENOM" id="CLU_022814_1_0_1"/>
<feature type="compositionally biased region" description="Basic residues" evidence="1">
    <location>
        <begin position="31"/>
        <end position="40"/>
    </location>
</feature>
<dbReference type="EMBL" id="KL584763">
    <property type="protein sequence ID" value="KEQ94021.1"/>
    <property type="molecule type" value="Genomic_DNA"/>
</dbReference>
<keyword evidence="2" id="KW-0812">Transmembrane</keyword>
<dbReference type="STRING" id="1043005.A0A074Z4W7"/>
<feature type="transmembrane region" description="Helical" evidence="2">
    <location>
        <begin position="287"/>
        <end position="309"/>
    </location>
</feature>
<dbReference type="AlphaFoldDB" id="A0A074Z4W7"/>
<keyword evidence="4" id="KW-1185">Reference proteome</keyword>
<dbReference type="GO" id="GO:0006915">
    <property type="term" value="P:apoptotic process"/>
    <property type="evidence" value="ECO:0007669"/>
    <property type="project" value="InterPro"/>
</dbReference>
<dbReference type="PANTHER" id="PTHR37402:SF1">
    <property type="entry name" value="GRAM DOMAIN-CONTAINING PROTEIN 4"/>
    <property type="match status" value="1"/>
</dbReference>
<gene>
    <name evidence="3" type="ORF">AUEXF2481DRAFT_289231</name>
</gene>
<dbReference type="InParanoid" id="A0A074Z4W7"/>
<feature type="compositionally biased region" description="Polar residues" evidence="1">
    <location>
        <begin position="1"/>
        <end position="15"/>
    </location>
</feature>
<evidence type="ECO:0000256" key="1">
    <source>
        <dbReference type="SAM" id="MobiDB-lite"/>
    </source>
</evidence>
<feature type="compositionally biased region" description="Basic and acidic residues" evidence="1">
    <location>
        <begin position="50"/>
        <end position="69"/>
    </location>
</feature>
<evidence type="ECO:0000256" key="2">
    <source>
        <dbReference type="SAM" id="Phobius"/>
    </source>
</evidence>
<feature type="region of interest" description="Disordered" evidence="1">
    <location>
        <begin position="1"/>
        <end position="76"/>
    </location>
</feature>
<evidence type="ECO:0000313" key="3">
    <source>
        <dbReference type="EMBL" id="KEQ94021.1"/>
    </source>
</evidence>
<name>A0A074Z4W7_AURSE</name>
<feature type="region of interest" description="Disordered" evidence="1">
    <location>
        <begin position="484"/>
        <end position="503"/>
    </location>
</feature>
<protein>
    <submittedName>
        <fullName evidence="3">Uncharacterized protein</fullName>
    </submittedName>
</protein>
<dbReference type="InterPro" id="IPR037847">
    <property type="entry name" value="GRAMDC4"/>
</dbReference>
<dbReference type="PANTHER" id="PTHR37402">
    <property type="entry name" value="GRAM DOMAIN-CONTAINING PROTEIN 4"/>
    <property type="match status" value="1"/>
</dbReference>
<proteinExistence type="predicted"/>
<evidence type="ECO:0000313" key="4">
    <source>
        <dbReference type="Proteomes" id="UP000030641"/>
    </source>
</evidence>
<feature type="compositionally biased region" description="Basic and acidic residues" evidence="1">
    <location>
        <begin position="16"/>
        <end position="30"/>
    </location>
</feature>
<organism evidence="3 4">
    <name type="scientific">Aureobasidium subglaciale (strain EXF-2481)</name>
    <name type="common">Aureobasidium pullulans var. subglaciale</name>
    <dbReference type="NCBI Taxonomy" id="1043005"/>
    <lineage>
        <taxon>Eukaryota</taxon>
        <taxon>Fungi</taxon>
        <taxon>Dikarya</taxon>
        <taxon>Ascomycota</taxon>
        <taxon>Pezizomycotina</taxon>
        <taxon>Dothideomycetes</taxon>
        <taxon>Dothideomycetidae</taxon>
        <taxon>Dothideales</taxon>
        <taxon>Saccotheciaceae</taxon>
        <taxon>Aureobasidium</taxon>
    </lineage>
</organism>
<keyword evidence="2" id="KW-1133">Transmembrane helix</keyword>
<reference evidence="3 4" key="1">
    <citation type="journal article" date="2014" name="BMC Genomics">
        <title>Genome sequencing of four Aureobasidium pullulans varieties: biotechnological potential, stress tolerance, and description of new species.</title>
        <authorList>
            <person name="Gostin Ar C."/>
            <person name="Ohm R.A."/>
            <person name="Kogej T."/>
            <person name="Sonjak S."/>
            <person name="Turk M."/>
            <person name="Zajc J."/>
            <person name="Zalar P."/>
            <person name="Grube M."/>
            <person name="Sun H."/>
            <person name="Han J."/>
            <person name="Sharma A."/>
            <person name="Chiniquy J."/>
            <person name="Ngan C.Y."/>
            <person name="Lipzen A."/>
            <person name="Barry K."/>
            <person name="Grigoriev I.V."/>
            <person name="Gunde-Cimerman N."/>
        </authorList>
    </citation>
    <scope>NUCLEOTIDE SEQUENCE [LARGE SCALE GENOMIC DNA]</scope>
    <source>
        <strain evidence="3 4">EXF-2481</strain>
    </source>
</reference>
<keyword evidence="2" id="KW-0472">Membrane</keyword>
<dbReference type="OrthoDB" id="1708389at2759"/>
<dbReference type="GeneID" id="25363822"/>